<evidence type="ECO:0000256" key="1">
    <source>
        <dbReference type="ARBA" id="ARBA00022723"/>
    </source>
</evidence>
<evidence type="ECO:0000313" key="3">
    <source>
        <dbReference type="EMBL" id="MDO1532784.1"/>
    </source>
</evidence>
<gene>
    <name evidence="3" type="ORF">Q2T77_10830</name>
</gene>
<accession>A0ABT8S1H9</accession>
<dbReference type="PANTHER" id="PTHR20883">
    <property type="entry name" value="PHYTANOYL-COA DIOXYGENASE DOMAIN CONTAINING 1"/>
    <property type="match status" value="1"/>
</dbReference>
<dbReference type="RefSeq" id="WP_301807976.1">
    <property type="nucleotide sequence ID" value="NZ_JAUJZH010000006.1"/>
</dbReference>
<protein>
    <submittedName>
        <fullName evidence="3">Phytanoyl-CoA dioxygenase family protein</fullName>
    </submittedName>
</protein>
<keyword evidence="3" id="KW-0560">Oxidoreductase</keyword>
<keyword evidence="4" id="KW-1185">Reference proteome</keyword>
<sequence>MTTLTDTGPGHQDSAIGVQRHLAELDAQGYTVIPDFLRPDDLQRVRAGLAPHLGSHTGRNNFEGVRTERVYTLVGRGRCFEDIAEDARVLALLDRLLAPGYLLTASQAICIHAGETPQPIHYDDSFYPVPRPRPSISFSTIVAVDAFTAENGGTEIIPGSHRWSDARIIGAYDGRDADAPMPSSLERLLVPMVVPAGACIFFHGTLMHRGGANRSAAPRLAFSNQYCEPWARTQENFYLGIPPALVRGMSPRLQSLLGYEIMPPFMGHVTASHPAKVLQPDHVNAVAGAPRDGRREQENP</sequence>
<dbReference type="SUPFAM" id="SSF51197">
    <property type="entry name" value="Clavaminate synthase-like"/>
    <property type="match status" value="1"/>
</dbReference>
<keyword evidence="1" id="KW-0479">Metal-binding</keyword>
<reference evidence="3" key="1">
    <citation type="submission" date="2023-06" db="EMBL/GenBank/DDBJ databases">
        <authorList>
            <person name="Jiang Y."/>
            <person name="Liu Q."/>
        </authorList>
    </citation>
    <scope>NUCLEOTIDE SEQUENCE</scope>
    <source>
        <strain evidence="3">CGMCC 1.12090</strain>
    </source>
</reference>
<keyword evidence="3" id="KW-0223">Dioxygenase</keyword>
<dbReference type="Pfam" id="PF05721">
    <property type="entry name" value="PhyH"/>
    <property type="match status" value="1"/>
</dbReference>
<name>A0ABT8S1H9_9BURK</name>
<proteinExistence type="predicted"/>
<dbReference type="EMBL" id="JAUKVY010000006">
    <property type="protein sequence ID" value="MDO1532784.1"/>
    <property type="molecule type" value="Genomic_DNA"/>
</dbReference>
<dbReference type="Proteomes" id="UP001169027">
    <property type="component" value="Unassembled WGS sequence"/>
</dbReference>
<evidence type="ECO:0000313" key="4">
    <source>
        <dbReference type="Proteomes" id="UP001169027"/>
    </source>
</evidence>
<comment type="caution">
    <text evidence="3">The sequence shown here is derived from an EMBL/GenBank/DDBJ whole genome shotgun (WGS) entry which is preliminary data.</text>
</comment>
<keyword evidence="2" id="KW-0408">Iron</keyword>
<dbReference type="InterPro" id="IPR008775">
    <property type="entry name" value="Phytyl_CoA_dOase-like"/>
</dbReference>
<organism evidence="3 4">
    <name type="scientific">Variovorax ginsengisoli</name>
    <dbReference type="NCBI Taxonomy" id="363844"/>
    <lineage>
        <taxon>Bacteria</taxon>
        <taxon>Pseudomonadati</taxon>
        <taxon>Pseudomonadota</taxon>
        <taxon>Betaproteobacteria</taxon>
        <taxon>Burkholderiales</taxon>
        <taxon>Comamonadaceae</taxon>
        <taxon>Variovorax</taxon>
    </lineage>
</organism>
<dbReference type="Gene3D" id="2.60.120.620">
    <property type="entry name" value="q2cbj1_9rhob like domain"/>
    <property type="match status" value="1"/>
</dbReference>
<dbReference type="GO" id="GO:0051213">
    <property type="term" value="F:dioxygenase activity"/>
    <property type="evidence" value="ECO:0007669"/>
    <property type="project" value="UniProtKB-KW"/>
</dbReference>
<dbReference type="PANTHER" id="PTHR20883:SF15">
    <property type="entry name" value="PHYTANOYL-COA DIOXYGENASE DOMAIN-CONTAINING PROTEIN 1"/>
    <property type="match status" value="1"/>
</dbReference>
<evidence type="ECO:0000256" key="2">
    <source>
        <dbReference type="ARBA" id="ARBA00023004"/>
    </source>
</evidence>